<evidence type="ECO:0000256" key="2">
    <source>
        <dbReference type="ARBA" id="ARBA00022692"/>
    </source>
</evidence>
<feature type="transmembrane region" description="Helical" evidence="8">
    <location>
        <begin position="266"/>
        <end position="290"/>
    </location>
</feature>
<dbReference type="GO" id="GO:0005524">
    <property type="term" value="F:ATP binding"/>
    <property type="evidence" value="ECO:0007669"/>
    <property type="project" value="UniProtKB-KW"/>
</dbReference>
<dbReference type="PANTHER" id="PTHR43394:SF1">
    <property type="entry name" value="ATP-BINDING CASSETTE SUB-FAMILY B MEMBER 10, MITOCHONDRIAL"/>
    <property type="match status" value="1"/>
</dbReference>
<dbReference type="Proteomes" id="UP001592528">
    <property type="component" value="Unassembled WGS sequence"/>
</dbReference>
<dbReference type="SUPFAM" id="SSF52540">
    <property type="entry name" value="P-loop containing nucleoside triphosphate hydrolases"/>
    <property type="match status" value="1"/>
</dbReference>
<feature type="transmembrane region" description="Helical" evidence="8">
    <location>
        <begin position="186"/>
        <end position="203"/>
    </location>
</feature>
<keyword evidence="3" id="KW-0547">Nucleotide-binding</keyword>
<organism evidence="11 12">
    <name type="scientific">Streptacidiphilus cavernicola</name>
    <dbReference type="NCBI Taxonomy" id="3342716"/>
    <lineage>
        <taxon>Bacteria</taxon>
        <taxon>Bacillati</taxon>
        <taxon>Actinomycetota</taxon>
        <taxon>Actinomycetes</taxon>
        <taxon>Kitasatosporales</taxon>
        <taxon>Streptomycetaceae</taxon>
        <taxon>Streptacidiphilus</taxon>
    </lineage>
</organism>
<feature type="domain" description="ABC transmembrane type-1" evidence="10">
    <location>
        <begin position="46"/>
        <end position="328"/>
    </location>
</feature>
<evidence type="ECO:0000259" key="9">
    <source>
        <dbReference type="PROSITE" id="PS50893"/>
    </source>
</evidence>
<protein>
    <submittedName>
        <fullName evidence="11">ABC transporter ATP-binding protein</fullName>
    </submittedName>
</protein>
<reference evidence="11 12" key="1">
    <citation type="submission" date="2024-09" db="EMBL/GenBank/DDBJ databases">
        <authorList>
            <person name="Lee S.D."/>
        </authorList>
    </citation>
    <scope>NUCLEOTIDE SEQUENCE [LARGE SCALE GENOMIC DNA]</scope>
    <source>
        <strain evidence="11 12">N1-5</strain>
    </source>
</reference>
<dbReference type="InterPro" id="IPR011527">
    <property type="entry name" value="ABC1_TM_dom"/>
</dbReference>
<evidence type="ECO:0000256" key="3">
    <source>
        <dbReference type="ARBA" id="ARBA00022741"/>
    </source>
</evidence>
<feature type="transmembrane region" description="Helical" evidence="8">
    <location>
        <begin position="81"/>
        <end position="107"/>
    </location>
</feature>
<feature type="transmembrane region" description="Helical" evidence="8">
    <location>
        <begin position="155"/>
        <end position="180"/>
    </location>
</feature>
<dbReference type="InterPro" id="IPR036640">
    <property type="entry name" value="ABC1_TM_sf"/>
</dbReference>
<proteinExistence type="predicted"/>
<dbReference type="SUPFAM" id="SSF90123">
    <property type="entry name" value="ABC transporter transmembrane region"/>
    <property type="match status" value="1"/>
</dbReference>
<feature type="region of interest" description="Disordered" evidence="7">
    <location>
        <begin position="344"/>
        <end position="374"/>
    </location>
</feature>
<dbReference type="Pfam" id="PF00664">
    <property type="entry name" value="ABC_membrane"/>
    <property type="match status" value="1"/>
</dbReference>
<dbReference type="CDD" id="cd18564">
    <property type="entry name" value="ABC_6TM_exporter_like"/>
    <property type="match status" value="1"/>
</dbReference>
<keyword evidence="12" id="KW-1185">Reference proteome</keyword>
<gene>
    <name evidence="11" type="ORF">ACEZDJ_27110</name>
</gene>
<dbReference type="InterPro" id="IPR017871">
    <property type="entry name" value="ABC_transporter-like_CS"/>
</dbReference>
<dbReference type="Gene3D" id="1.20.1560.10">
    <property type="entry name" value="ABC transporter type 1, transmembrane domain"/>
    <property type="match status" value="1"/>
</dbReference>
<keyword evidence="5 8" id="KW-1133">Transmembrane helix</keyword>
<evidence type="ECO:0000259" key="10">
    <source>
        <dbReference type="PROSITE" id="PS50929"/>
    </source>
</evidence>
<dbReference type="SMART" id="SM00382">
    <property type="entry name" value="AAA"/>
    <property type="match status" value="1"/>
</dbReference>
<comment type="caution">
    <text evidence="11">The sequence shown here is derived from an EMBL/GenBank/DDBJ whole genome shotgun (WGS) entry which is preliminary data.</text>
</comment>
<evidence type="ECO:0000256" key="4">
    <source>
        <dbReference type="ARBA" id="ARBA00022840"/>
    </source>
</evidence>
<evidence type="ECO:0000313" key="11">
    <source>
        <dbReference type="EMBL" id="MFC1404957.1"/>
    </source>
</evidence>
<dbReference type="InterPro" id="IPR027417">
    <property type="entry name" value="P-loop_NTPase"/>
</dbReference>
<keyword evidence="2 8" id="KW-0812">Transmembrane</keyword>
<feature type="transmembrane region" description="Helical" evidence="8">
    <location>
        <begin position="45"/>
        <end position="69"/>
    </location>
</feature>
<dbReference type="PROSITE" id="PS50929">
    <property type="entry name" value="ABC_TM1F"/>
    <property type="match status" value="1"/>
</dbReference>
<feature type="compositionally biased region" description="Low complexity" evidence="7">
    <location>
        <begin position="351"/>
        <end position="374"/>
    </location>
</feature>
<evidence type="ECO:0000256" key="7">
    <source>
        <dbReference type="SAM" id="MobiDB-lite"/>
    </source>
</evidence>
<dbReference type="PANTHER" id="PTHR43394">
    <property type="entry name" value="ATP-DEPENDENT PERMEASE MDL1, MITOCHONDRIAL"/>
    <property type="match status" value="1"/>
</dbReference>
<dbReference type="Pfam" id="PF00005">
    <property type="entry name" value="ABC_tran"/>
    <property type="match status" value="1"/>
</dbReference>
<name>A0ABV6UU12_9ACTN</name>
<dbReference type="Gene3D" id="3.40.50.300">
    <property type="entry name" value="P-loop containing nucleotide triphosphate hydrolases"/>
    <property type="match status" value="1"/>
</dbReference>
<accession>A0ABV6UU12</accession>
<dbReference type="PROSITE" id="PS50893">
    <property type="entry name" value="ABC_TRANSPORTER_2"/>
    <property type="match status" value="1"/>
</dbReference>
<feature type="domain" description="ABC transporter" evidence="9">
    <location>
        <begin position="379"/>
        <end position="604"/>
    </location>
</feature>
<comment type="subcellular location">
    <subcellularLocation>
        <location evidence="1">Cell membrane</location>
        <topology evidence="1">Multi-pass membrane protein</topology>
    </subcellularLocation>
</comment>
<evidence type="ECO:0000256" key="1">
    <source>
        <dbReference type="ARBA" id="ARBA00004651"/>
    </source>
</evidence>
<evidence type="ECO:0000313" key="12">
    <source>
        <dbReference type="Proteomes" id="UP001592528"/>
    </source>
</evidence>
<evidence type="ECO:0000256" key="8">
    <source>
        <dbReference type="SAM" id="Phobius"/>
    </source>
</evidence>
<dbReference type="InterPro" id="IPR039421">
    <property type="entry name" value="Type_1_exporter"/>
</dbReference>
<keyword evidence="6 8" id="KW-0472">Membrane</keyword>
<dbReference type="InterPro" id="IPR003439">
    <property type="entry name" value="ABC_transporter-like_ATP-bd"/>
</dbReference>
<dbReference type="PROSITE" id="PS00211">
    <property type="entry name" value="ABC_TRANSPORTER_1"/>
    <property type="match status" value="1"/>
</dbReference>
<dbReference type="RefSeq" id="WP_232242384.1">
    <property type="nucleotide sequence ID" value="NZ_JBHEZZ010000017.1"/>
</dbReference>
<evidence type="ECO:0000256" key="6">
    <source>
        <dbReference type="ARBA" id="ARBA00023136"/>
    </source>
</evidence>
<evidence type="ECO:0000256" key="5">
    <source>
        <dbReference type="ARBA" id="ARBA00022989"/>
    </source>
</evidence>
<sequence length="604" mass="65105">MNDNTLMIRLGDLVEQAPKRRRARISAREAFRNLWPLARVWRLRLALAAFCLLVSSACDVAVVAVFSYVTDHVLTKGDLGLVWVPAVLWLGLAAVEGLATFAGNYTLSWVGENFLRRLRDRTFHHLQQLSPDFFESRPTGDLVERLTSDVDAIEGLVVTTPVTLFTCAANAVFFACAALYVRWDLALLTFAAAPLFWLAARVFSKRIRSASREERDGNGALTAAIEESLANMTLVQAYNRQDTQGAKVHRESVAWMGAVIRQYRLSYAYGPLATLVETVCLLSVIVAGAWEVASGRLTLGGLLAFSAYLGYLYPQIQSLGSVQLSLASSTAAAERVLEILETRPSVRDPQAPSRSGRATSAAAAPPSAAAPGPRARGVLSFDRVGFTYPGTRRPILDDVSFTAWPGQLVLIAGPSGAGKSTVAKLLLRLYDPTTGTVLLDGRDIAGLPLSRLRDTVTLVPQETMVFDASIGENIAYGRPGASVEQIRRAAAGADLEAFVDSLPDGYDTPVGPRGRLLSGGQRQRLAIARALVRDTPVLVLDEPTTGLDEASAARVMGPLQRLMADRTTFLITHDTRLAEQADAFLSVEHGGLVVPAALGLRGRV</sequence>
<keyword evidence="4 11" id="KW-0067">ATP-binding</keyword>
<dbReference type="InterPro" id="IPR003593">
    <property type="entry name" value="AAA+_ATPase"/>
</dbReference>
<dbReference type="EMBL" id="JBHEZZ010000017">
    <property type="protein sequence ID" value="MFC1404957.1"/>
    <property type="molecule type" value="Genomic_DNA"/>
</dbReference>